<dbReference type="PROSITE" id="PS51141">
    <property type="entry name" value="ZF_SBP"/>
    <property type="match status" value="1"/>
</dbReference>
<dbReference type="GO" id="GO:0005634">
    <property type="term" value="C:nucleus"/>
    <property type="evidence" value="ECO:0007669"/>
    <property type="project" value="InterPro"/>
</dbReference>
<accession>A0AAX6I1Q9</accession>
<gene>
    <name evidence="8" type="ORF">M6B38_281250</name>
</gene>
<dbReference type="Gene3D" id="4.10.1100.10">
    <property type="entry name" value="Transcription factor, SBP-box domain"/>
    <property type="match status" value="1"/>
</dbReference>
<dbReference type="AlphaFoldDB" id="A0AAX6I1Q9"/>
<evidence type="ECO:0000256" key="2">
    <source>
        <dbReference type="ARBA" id="ARBA00022771"/>
    </source>
</evidence>
<dbReference type="InterPro" id="IPR036893">
    <property type="entry name" value="SBP_sf"/>
</dbReference>
<protein>
    <submittedName>
        <fullName evidence="8">Squamosa promoter-binding-like protein 12</fullName>
    </submittedName>
</protein>
<keyword evidence="6" id="KW-0812">Transmembrane</keyword>
<keyword evidence="6" id="KW-1133">Transmembrane helix</keyword>
<feature type="domain" description="SBP-type" evidence="7">
    <location>
        <begin position="135"/>
        <end position="212"/>
    </location>
</feature>
<evidence type="ECO:0000256" key="4">
    <source>
        <dbReference type="PROSITE-ProRule" id="PRU00470"/>
    </source>
</evidence>
<dbReference type="InterPro" id="IPR036770">
    <property type="entry name" value="Ankyrin_rpt-contain_sf"/>
</dbReference>
<dbReference type="Gene3D" id="1.25.40.20">
    <property type="entry name" value="Ankyrin repeat-containing domain"/>
    <property type="match status" value="1"/>
</dbReference>
<keyword evidence="3" id="KW-0862">Zinc</keyword>
<proteinExistence type="predicted"/>
<keyword evidence="6" id="KW-0472">Membrane</keyword>
<dbReference type="SMART" id="SM00248">
    <property type="entry name" value="ANK"/>
    <property type="match status" value="3"/>
</dbReference>
<evidence type="ECO:0000256" key="6">
    <source>
        <dbReference type="SAM" id="Phobius"/>
    </source>
</evidence>
<dbReference type="PANTHER" id="PTHR31251:SF86">
    <property type="entry name" value="SQUAMOSA PROMOTER-BINDING-LIKE PROTEIN 1"/>
    <property type="match status" value="1"/>
</dbReference>
<feature type="transmembrane region" description="Helical" evidence="6">
    <location>
        <begin position="958"/>
        <end position="981"/>
    </location>
</feature>
<keyword evidence="2 4" id="KW-0863">Zinc-finger</keyword>
<organism evidence="8 9">
    <name type="scientific">Iris pallida</name>
    <name type="common">Sweet iris</name>
    <dbReference type="NCBI Taxonomy" id="29817"/>
    <lineage>
        <taxon>Eukaryota</taxon>
        <taxon>Viridiplantae</taxon>
        <taxon>Streptophyta</taxon>
        <taxon>Embryophyta</taxon>
        <taxon>Tracheophyta</taxon>
        <taxon>Spermatophyta</taxon>
        <taxon>Magnoliopsida</taxon>
        <taxon>Liliopsida</taxon>
        <taxon>Asparagales</taxon>
        <taxon>Iridaceae</taxon>
        <taxon>Iridoideae</taxon>
        <taxon>Irideae</taxon>
        <taxon>Iris</taxon>
    </lineage>
</organism>
<sequence length="1004" mass="110528">MEANVSGDSHKLYGSGTSNGVGKKSVEWDLNEWKWDGHQFLASPLNASPSDCKNKQLVAVPASNSSSACSEEIAVSVVGKGKGELEKRKRILHVGEDGGLCEEEDGALNLELGGQSYTIAEREMRNGGKRGSCSHSVCQVDGCGADLTDVKDYHRRHKVCEMHAKACSAMVGSFMQRFCQQCSRFHLLQEFDEGKRSCRRRLAGHNKRRRKTHPDTTVGGSSLTTDQASSYLLISLLKVLTNLHSDRSDKLKDQDVLSHLLGNIASIVGSSDSGNLSGFLQPSQGPHPRASVETPTEAEIAVPSNDLAAKGSSWPACPPSKACLTDAQGSLRAIDHSVVMPVTTMDISSRQNIGLGENVQAISCQRYPTLLTTEGVSCPKGEAVCSLQCMLPSDSMVDRVRLKDFDLNCTYTDTQDCGRVSEQPSTGAILGNGSPNFPLWMLQGSHHVTLQSRTDRIVFKLFGKDPSDFPLKLRAQILDWLSHSPTDMESYIRPGCIVLTVYLRLADSVWEEMNNDLCYSLDKLFCNAGDDFWRMGWVFASIQHHVAFIYNGHIVLDSPLVVESPNYCKITSVTPIAVSISARVNFTVKGHNLAHSTASLLCAFEGRYLITETTQLLVDRHNVGTKHDEYQSLSFSCSIPNATGRGYIEVEDNGLSCSFFPFIVAEEDVCSEIRMLENLISVSTCDDILQEKPDATSGRLAMNFLNEIGWLLQRSHLKTRSEEVISGQGLFSLKRFRWLMRFAMEQEWCAVVKKLLNILFEGIVDLGGLTPSELALSEELLHLAVRKNCKSMVELLLRYRPDAASEETGSRNFLFRPDMIGPSNLTPLHIAASISGAEGVLDALLDDPGQFGLKAWKYARDCTGVTPEDYALSKGHHSYIRLVQGKIDSSTDEGHIILNVPGGVFSSDASHRQLDRPNASKVTSFDIEKSGLSTRQPLCRLCDRRQQLTCRRSVGRSLLYRPAMLSLVGIAAVCVCVGLLFKGPPEVLFVCPPFRWESLAYGYM</sequence>
<evidence type="ECO:0000256" key="1">
    <source>
        <dbReference type="ARBA" id="ARBA00022723"/>
    </source>
</evidence>
<keyword evidence="1" id="KW-0479">Metal-binding</keyword>
<evidence type="ECO:0000259" key="7">
    <source>
        <dbReference type="PROSITE" id="PS51141"/>
    </source>
</evidence>
<dbReference type="InterPro" id="IPR044817">
    <property type="entry name" value="SBP-like"/>
</dbReference>
<comment type="caution">
    <text evidence="8">The sequence shown here is derived from an EMBL/GenBank/DDBJ whole genome shotgun (WGS) entry which is preliminary data.</text>
</comment>
<keyword evidence="9" id="KW-1185">Reference proteome</keyword>
<evidence type="ECO:0000256" key="3">
    <source>
        <dbReference type="ARBA" id="ARBA00022833"/>
    </source>
</evidence>
<dbReference type="GO" id="GO:0008270">
    <property type="term" value="F:zinc ion binding"/>
    <property type="evidence" value="ECO:0007669"/>
    <property type="project" value="UniProtKB-KW"/>
</dbReference>
<name>A0AAX6I1Q9_IRIPA</name>
<evidence type="ECO:0000313" key="8">
    <source>
        <dbReference type="EMBL" id="KAJ6847216.1"/>
    </source>
</evidence>
<dbReference type="EMBL" id="JANAVB010005596">
    <property type="protein sequence ID" value="KAJ6847216.1"/>
    <property type="molecule type" value="Genomic_DNA"/>
</dbReference>
<reference evidence="8" key="1">
    <citation type="journal article" date="2023" name="GigaByte">
        <title>Genome assembly of the bearded iris, Iris pallida Lam.</title>
        <authorList>
            <person name="Bruccoleri R.E."/>
            <person name="Oakeley E.J."/>
            <person name="Faust A.M.E."/>
            <person name="Altorfer M."/>
            <person name="Dessus-Babus S."/>
            <person name="Burckhardt D."/>
            <person name="Oertli M."/>
            <person name="Naumann U."/>
            <person name="Petersen F."/>
            <person name="Wong J."/>
        </authorList>
    </citation>
    <scope>NUCLEOTIDE SEQUENCE</scope>
    <source>
        <strain evidence="8">GSM-AAB239-AS_SAM_17_03QT</strain>
    </source>
</reference>
<dbReference type="Pfam" id="PF03110">
    <property type="entry name" value="SBP"/>
    <property type="match status" value="1"/>
</dbReference>
<dbReference type="Pfam" id="PF26102">
    <property type="entry name" value="Ig_SPL7"/>
    <property type="match status" value="1"/>
</dbReference>
<dbReference type="PANTHER" id="PTHR31251">
    <property type="entry name" value="SQUAMOSA PROMOTER-BINDING-LIKE PROTEIN 4"/>
    <property type="match status" value="1"/>
</dbReference>
<evidence type="ECO:0000256" key="5">
    <source>
        <dbReference type="SAM" id="MobiDB-lite"/>
    </source>
</evidence>
<dbReference type="Proteomes" id="UP001140949">
    <property type="component" value="Unassembled WGS sequence"/>
</dbReference>
<dbReference type="SUPFAM" id="SSF48403">
    <property type="entry name" value="Ankyrin repeat"/>
    <property type="match status" value="1"/>
</dbReference>
<dbReference type="InterPro" id="IPR002110">
    <property type="entry name" value="Ankyrin_rpt"/>
</dbReference>
<evidence type="ECO:0000313" key="9">
    <source>
        <dbReference type="Proteomes" id="UP001140949"/>
    </source>
</evidence>
<dbReference type="GO" id="GO:0003677">
    <property type="term" value="F:DNA binding"/>
    <property type="evidence" value="ECO:0007669"/>
    <property type="project" value="InterPro"/>
</dbReference>
<feature type="region of interest" description="Disordered" evidence="5">
    <location>
        <begin position="202"/>
        <end position="222"/>
    </location>
</feature>
<dbReference type="InterPro" id="IPR004333">
    <property type="entry name" value="SBP_dom"/>
</dbReference>
<feature type="compositionally biased region" description="Basic residues" evidence="5">
    <location>
        <begin position="202"/>
        <end position="212"/>
    </location>
</feature>
<reference evidence="8" key="2">
    <citation type="submission" date="2023-04" db="EMBL/GenBank/DDBJ databases">
        <authorList>
            <person name="Bruccoleri R.E."/>
            <person name="Oakeley E.J."/>
            <person name="Faust A.-M."/>
            <person name="Dessus-Babus S."/>
            <person name="Altorfer M."/>
            <person name="Burckhardt D."/>
            <person name="Oertli M."/>
            <person name="Naumann U."/>
            <person name="Petersen F."/>
            <person name="Wong J."/>
        </authorList>
    </citation>
    <scope>NUCLEOTIDE SEQUENCE</scope>
    <source>
        <strain evidence="8">GSM-AAB239-AS_SAM_17_03QT</strain>
        <tissue evidence="8">Leaf</tissue>
    </source>
</reference>
<dbReference type="SUPFAM" id="SSF103612">
    <property type="entry name" value="SBT domain"/>
    <property type="match status" value="1"/>
</dbReference>